<keyword evidence="1" id="KW-0812">Transmembrane</keyword>
<feature type="transmembrane region" description="Helical" evidence="1">
    <location>
        <begin position="85"/>
        <end position="102"/>
    </location>
</feature>
<reference evidence="2 3" key="1">
    <citation type="journal article" date="2019" name="Int. J. Syst. Evol. Microbiol.">
        <title>The Global Catalogue of Microorganisms (GCM) 10K type strain sequencing project: providing services to taxonomists for standard genome sequencing and annotation.</title>
        <authorList>
            <consortium name="The Broad Institute Genomics Platform"/>
            <consortium name="The Broad Institute Genome Sequencing Center for Infectious Disease"/>
            <person name="Wu L."/>
            <person name="Ma J."/>
        </authorList>
    </citation>
    <scope>NUCLEOTIDE SEQUENCE [LARGE SCALE GENOMIC DNA]</scope>
    <source>
        <strain evidence="2 3">JCM 15589</strain>
    </source>
</reference>
<proteinExistence type="predicted"/>
<protein>
    <submittedName>
        <fullName evidence="2">Uncharacterized protein</fullName>
    </submittedName>
</protein>
<gene>
    <name evidence="2" type="ORF">GCM10009809_33710</name>
</gene>
<evidence type="ECO:0000313" key="3">
    <source>
        <dbReference type="Proteomes" id="UP001501138"/>
    </source>
</evidence>
<dbReference type="EMBL" id="BAAAPM010000008">
    <property type="protein sequence ID" value="GAA1735780.1"/>
    <property type="molecule type" value="Genomic_DNA"/>
</dbReference>
<sequence length="193" mass="19750">MTGQSAARWRPLRLPLRRSRRPFPPVDLTLGRWVPGWLLNAAAAVAVPALVLLAAGRTGLPTTPAVLLALALAAWAAARPGPGPGHTAVAAAAVILLGSTAAPFDPAALWLAPLGYAAVRLGWWAAHVGPRTRVELAALRRAGARDLVVAGTGAALGLGAWALAGRPVEGLLALGVAALAALAWFVVRRHDGE</sequence>
<evidence type="ECO:0000256" key="1">
    <source>
        <dbReference type="SAM" id="Phobius"/>
    </source>
</evidence>
<keyword evidence="3" id="KW-1185">Reference proteome</keyword>
<feature type="transmembrane region" description="Helical" evidence="1">
    <location>
        <begin position="37"/>
        <end position="55"/>
    </location>
</feature>
<name>A0ABN2JQN1_9MICO</name>
<feature type="transmembrane region" description="Helical" evidence="1">
    <location>
        <begin position="147"/>
        <end position="164"/>
    </location>
</feature>
<evidence type="ECO:0000313" key="2">
    <source>
        <dbReference type="EMBL" id="GAA1735780.1"/>
    </source>
</evidence>
<keyword evidence="1" id="KW-0472">Membrane</keyword>
<dbReference type="Proteomes" id="UP001501138">
    <property type="component" value="Unassembled WGS sequence"/>
</dbReference>
<dbReference type="RefSeq" id="WP_344249824.1">
    <property type="nucleotide sequence ID" value="NZ_BAAAPM010000008.1"/>
</dbReference>
<feature type="transmembrane region" description="Helical" evidence="1">
    <location>
        <begin position="170"/>
        <end position="187"/>
    </location>
</feature>
<keyword evidence="1" id="KW-1133">Transmembrane helix</keyword>
<accession>A0ABN2JQN1</accession>
<feature type="transmembrane region" description="Helical" evidence="1">
    <location>
        <begin position="61"/>
        <end position="78"/>
    </location>
</feature>
<organism evidence="2 3">
    <name type="scientific">Isoptericola hypogeus</name>
    <dbReference type="NCBI Taxonomy" id="300179"/>
    <lineage>
        <taxon>Bacteria</taxon>
        <taxon>Bacillati</taxon>
        <taxon>Actinomycetota</taxon>
        <taxon>Actinomycetes</taxon>
        <taxon>Micrococcales</taxon>
        <taxon>Promicromonosporaceae</taxon>
        <taxon>Isoptericola</taxon>
    </lineage>
</organism>
<comment type="caution">
    <text evidence="2">The sequence shown here is derived from an EMBL/GenBank/DDBJ whole genome shotgun (WGS) entry which is preliminary data.</text>
</comment>